<keyword evidence="4" id="KW-1185">Reference proteome</keyword>
<feature type="signal peptide" evidence="2">
    <location>
        <begin position="1"/>
        <end position="22"/>
    </location>
</feature>
<evidence type="ECO:0000256" key="1">
    <source>
        <dbReference type="SAM" id="MobiDB-lite"/>
    </source>
</evidence>
<evidence type="ECO:0000313" key="3">
    <source>
        <dbReference type="EMBL" id="VDK48819.1"/>
    </source>
</evidence>
<dbReference type="AlphaFoldDB" id="A0A0M3JYT6"/>
<evidence type="ECO:0000313" key="4">
    <source>
        <dbReference type="Proteomes" id="UP000267096"/>
    </source>
</evidence>
<dbReference type="OrthoDB" id="5877417at2759"/>
<dbReference type="WBParaSite" id="ASIM_0001362701-mRNA-1">
    <property type="protein sequence ID" value="ASIM_0001362701-mRNA-1"/>
    <property type="gene ID" value="ASIM_0001362701"/>
</dbReference>
<sequence>MSPHEQLISFLFAFLLIERAFALRCKCTTSKGISKCVYEYCDVHATSEKRAACAVVRVEQQTHFACVLIKHTSNDTFCHMIRSATACWCRDVDFCNVDLEARLVETVKSIENDNGDGNALSYENSNENESDNDEQQTSFVEAEEVPHDIFDITATRLDDMKEVELKAATELDSFSHLNVTAARNSKPTFSPEDYLYNYADEIDQGFVYIFFESFSNHFIFKIFLPTS</sequence>
<organism evidence="5">
    <name type="scientific">Anisakis simplex</name>
    <name type="common">Herring worm</name>
    <dbReference type="NCBI Taxonomy" id="6269"/>
    <lineage>
        <taxon>Eukaryota</taxon>
        <taxon>Metazoa</taxon>
        <taxon>Ecdysozoa</taxon>
        <taxon>Nematoda</taxon>
        <taxon>Chromadorea</taxon>
        <taxon>Rhabditida</taxon>
        <taxon>Spirurina</taxon>
        <taxon>Ascaridomorpha</taxon>
        <taxon>Ascaridoidea</taxon>
        <taxon>Anisakidae</taxon>
        <taxon>Anisakis</taxon>
        <taxon>Anisakis simplex complex</taxon>
    </lineage>
</organism>
<dbReference type="Proteomes" id="UP000267096">
    <property type="component" value="Unassembled WGS sequence"/>
</dbReference>
<accession>A0A0M3JYT6</accession>
<protein>
    <submittedName>
        <fullName evidence="5">DB domain-containing protein</fullName>
    </submittedName>
</protein>
<reference evidence="5" key="1">
    <citation type="submission" date="2017-02" db="UniProtKB">
        <authorList>
            <consortium name="WormBaseParasite"/>
        </authorList>
    </citation>
    <scope>IDENTIFICATION</scope>
</reference>
<feature type="region of interest" description="Disordered" evidence="1">
    <location>
        <begin position="114"/>
        <end position="135"/>
    </location>
</feature>
<proteinExistence type="predicted"/>
<feature type="chain" id="PRO_5043121225" evidence="2">
    <location>
        <begin position="23"/>
        <end position="227"/>
    </location>
</feature>
<evidence type="ECO:0000313" key="5">
    <source>
        <dbReference type="WBParaSite" id="ASIM_0001362701-mRNA-1"/>
    </source>
</evidence>
<gene>
    <name evidence="3" type="ORF">ASIM_LOCUS13055</name>
</gene>
<keyword evidence="2" id="KW-0732">Signal</keyword>
<reference evidence="3 4" key="2">
    <citation type="submission" date="2018-11" db="EMBL/GenBank/DDBJ databases">
        <authorList>
            <consortium name="Pathogen Informatics"/>
        </authorList>
    </citation>
    <scope>NUCLEOTIDE SEQUENCE [LARGE SCALE GENOMIC DNA]</scope>
</reference>
<dbReference type="EMBL" id="UYRR01031304">
    <property type="protein sequence ID" value="VDK48819.1"/>
    <property type="molecule type" value="Genomic_DNA"/>
</dbReference>
<evidence type="ECO:0000256" key="2">
    <source>
        <dbReference type="SAM" id="SignalP"/>
    </source>
</evidence>
<name>A0A0M3JYT6_ANISI</name>